<evidence type="ECO:0000313" key="3">
    <source>
        <dbReference type="Proteomes" id="UP001491310"/>
    </source>
</evidence>
<name>A0ABR2YRN9_9CHLO</name>
<evidence type="ECO:0000313" key="2">
    <source>
        <dbReference type="EMBL" id="KAK9909567.1"/>
    </source>
</evidence>
<gene>
    <name evidence="2" type="ORF">WJX75_004212</name>
</gene>
<keyword evidence="3" id="KW-1185">Reference proteome</keyword>
<proteinExistence type="predicted"/>
<reference evidence="2 3" key="1">
    <citation type="journal article" date="2024" name="Nat. Commun.">
        <title>Phylogenomics reveals the evolutionary origins of lichenization in chlorophyte algae.</title>
        <authorList>
            <person name="Puginier C."/>
            <person name="Libourel C."/>
            <person name="Otte J."/>
            <person name="Skaloud P."/>
            <person name="Haon M."/>
            <person name="Grisel S."/>
            <person name="Petersen M."/>
            <person name="Berrin J.G."/>
            <person name="Delaux P.M."/>
            <person name="Dal Grande F."/>
            <person name="Keller J."/>
        </authorList>
    </citation>
    <scope>NUCLEOTIDE SEQUENCE [LARGE SCALE GENOMIC DNA]</scope>
    <source>
        <strain evidence="2 3">SAG 216-7</strain>
    </source>
</reference>
<protein>
    <submittedName>
        <fullName evidence="2">Uncharacterized protein</fullName>
    </submittedName>
</protein>
<sequence>MLGDARAEELYGDLFARDGAGEGLLPIQAAELTRRSEEQEAVIEELKLRLEAAEAERDELREERETLVRNISCIFRTAQLELQRKDDQLMELRQRVEGIPCTSAVPSQNTLQT</sequence>
<feature type="coiled-coil region" evidence="1">
    <location>
        <begin position="29"/>
        <end position="95"/>
    </location>
</feature>
<accession>A0ABR2YRN9</accession>
<dbReference type="Proteomes" id="UP001491310">
    <property type="component" value="Unassembled WGS sequence"/>
</dbReference>
<comment type="caution">
    <text evidence="2">The sequence shown here is derived from an EMBL/GenBank/DDBJ whole genome shotgun (WGS) entry which is preliminary data.</text>
</comment>
<evidence type="ECO:0000256" key="1">
    <source>
        <dbReference type="SAM" id="Coils"/>
    </source>
</evidence>
<organism evidence="2 3">
    <name type="scientific">Coccomyxa subellipsoidea</name>
    <dbReference type="NCBI Taxonomy" id="248742"/>
    <lineage>
        <taxon>Eukaryota</taxon>
        <taxon>Viridiplantae</taxon>
        <taxon>Chlorophyta</taxon>
        <taxon>core chlorophytes</taxon>
        <taxon>Trebouxiophyceae</taxon>
        <taxon>Trebouxiophyceae incertae sedis</taxon>
        <taxon>Coccomyxaceae</taxon>
        <taxon>Coccomyxa</taxon>
    </lineage>
</organism>
<keyword evidence="1" id="KW-0175">Coiled coil</keyword>
<dbReference type="EMBL" id="JALJOT010000006">
    <property type="protein sequence ID" value="KAK9909567.1"/>
    <property type="molecule type" value="Genomic_DNA"/>
</dbReference>